<reference evidence="1 2" key="2">
    <citation type="submission" date="2011-11" db="EMBL/GenBank/DDBJ databases">
        <authorList>
            <consortium name="US DOE Joint Genome Institute"/>
            <person name="Lucas S."/>
            <person name="Han J."/>
            <person name="Lapidus A."/>
            <person name="Cheng J.-F."/>
            <person name="Goodwin L."/>
            <person name="Pitluck S."/>
            <person name="Peters L."/>
            <person name="Ovchinnikova G."/>
            <person name="Zhang X."/>
            <person name="Detter J.C."/>
            <person name="Han C."/>
            <person name="Tapia R."/>
            <person name="Land M."/>
            <person name="Hauser L."/>
            <person name="Kyrpides N."/>
            <person name="Ivanova N."/>
            <person name="Pagani I."/>
            <person name="Vogl K."/>
            <person name="Liu Z."/>
            <person name="Overmann J."/>
            <person name="Frigaard N.-U."/>
            <person name="Bryant D."/>
            <person name="Woyke T."/>
        </authorList>
    </citation>
    <scope>NUCLEOTIDE SEQUENCE [LARGE SCALE GENOMIC DNA]</scope>
    <source>
        <strain evidence="1 2">970</strain>
    </source>
</reference>
<proteinExistence type="predicted"/>
<name>H8YYE9_9GAMM</name>
<dbReference type="EMBL" id="JH603168">
    <property type="protein sequence ID" value="EIC23475.1"/>
    <property type="molecule type" value="Genomic_DNA"/>
</dbReference>
<accession>H8YYE9</accession>
<organism evidence="1 2">
    <name type="scientific">Thiorhodovibrio frisius</name>
    <dbReference type="NCBI Taxonomy" id="631362"/>
    <lineage>
        <taxon>Bacteria</taxon>
        <taxon>Pseudomonadati</taxon>
        <taxon>Pseudomonadota</taxon>
        <taxon>Gammaproteobacteria</taxon>
        <taxon>Chromatiales</taxon>
        <taxon>Chromatiaceae</taxon>
        <taxon>Thiorhodovibrio</taxon>
    </lineage>
</organism>
<evidence type="ECO:0000313" key="2">
    <source>
        <dbReference type="Proteomes" id="UP000002964"/>
    </source>
</evidence>
<dbReference type="AlphaFoldDB" id="H8YYE9"/>
<evidence type="ECO:0000313" key="1">
    <source>
        <dbReference type="EMBL" id="EIC23475.1"/>
    </source>
</evidence>
<dbReference type="STRING" id="631362.Thi970DRAFT_01146"/>
<gene>
    <name evidence="1" type="ORF">Thi970DRAFT_01146</name>
</gene>
<keyword evidence="2" id="KW-1185">Reference proteome</keyword>
<dbReference type="HOGENOM" id="CLU_2921353_0_0_6"/>
<reference evidence="2" key="1">
    <citation type="submission" date="2011-06" db="EMBL/GenBank/DDBJ databases">
        <authorList>
            <consortium name="US DOE Joint Genome Institute (JGI-PGF)"/>
            <person name="Lucas S."/>
            <person name="Han J."/>
            <person name="Lapidus A."/>
            <person name="Cheng J.-F."/>
            <person name="Goodwin L."/>
            <person name="Pitluck S."/>
            <person name="Peters L."/>
            <person name="Land M.L."/>
            <person name="Hauser L."/>
            <person name="Vogl K."/>
            <person name="Liu Z."/>
            <person name="Overmann J."/>
            <person name="Frigaard N.-U."/>
            <person name="Bryant D.A."/>
            <person name="Woyke T.J."/>
        </authorList>
    </citation>
    <scope>NUCLEOTIDE SEQUENCE [LARGE SCALE GENOMIC DNA]</scope>
    <source>
        <strain evidence="2">970</strain>
    </source>
</reference>
<dbReference type="Proteomes" id="UP000002964">
    <property type="component" value="Unassembled WGS sequence"/>
</dbReference>
<protein>
    <submittedName>
        <fullName evidence="1">Uncharacterized protein</fullName>
    </submittedName>
</protein>
<sequence>MENSQDYSSVHWKIVRPNTGTRAIGRRLISTNQKTTALTGNNHDRRNFFLVSCFTVPLATD</sequence>